<dbReference type="InterPro" id="IPR029063">
    <property type="entry name" value="SAM-dependent_MTases_sf"/>
</dbReference>
<dbReference type="Gene3D" id="3.40.50.150">
    <property type="entry name" value="Vaccinia Virus protein VP39"/>
    <property type="match status" value="1"/>
</dbReference>
<dbReference type="PANTHER" id="PTHR43836">
    <property type="entry name" value="CATECHOL O-METHYLTRANSFERASE 1-RELATED"/>
    <property type="match status" value="1"/>
</dbReference>
<dbReference type="PROSITE" id="PS51682">
    <property type="entry name" value="SAM_OMT_I"/>
    <property type="match status" value="1"/>
</dbReference>
<keyword evidence="4" id="KW-0949">S-adenosyl-L-methionine</keyword>
<evidence type="ECO:0000256" key="1">
    <source>
        <dbReference type="ARBA" id="ARBA00012880"/>
    </source>
</evidence>
<dbReference type="CDD" id="cd02440">
    <property type="entry name" value="AdoMet_MTases"/>
    <property type="match status" value="1"/>
</dbReference>
<evidence type="ECO:0000256" key="4">
    <source>
        <dbReference type="ARBA" id="ARBA00022691"/>
    </source>
</evidence>
<dbReference type="EC" id="2.1.1.6" evidence="1"/>
<accession>A0ABR1FYL4</accession>
<evidence type="ECO:0000256" key="5">
    <source>
        <dbReference type="ARBA" id="ARBA00022939"/>
    </source>
</evidence>
<proteinExistence type="inferred from homology"/>
<dbReference type="Proteomes" id="UP001363151">
    <property type="component" value="Unassembled WGS sequence"/>
</dbReference>
<keyword evidence="5" id="KW-0128">Catecholamine metabolism</keyword>
<dbReference type="InterPro" id="IPR002935">
    <property type="entry name" value="SAM_O-MeTrfase"/>
</dbReference>
<protein>
    <recommendedName>
        <fullName evidence="1">catechol O-methyltransferase</fullName>
        <ecNumber evidence="1">2.1.1.6</ecNumber>
    </recommendedName>
</protein>
<dbReference type="PANTHER" id="PTHR43836:SF2">
    <property type="entry name" value="CATECHOL O-METHYLTRANSFERASE 1-RELATED"/>
    <property type="match status" value="1"/>
</dbReference>
<dbReference type="Pfam" id="PF01596">
    <property type="entry name" value="Methyltransf_3"/>
    <property type="match status" value="1"/>
</dbReference>
<dbReference type="SUPFAM" id="SSF53335">
    <property type="entry name" value="S-adenosyl-L-methionine-dependent methyltransferases"/>
    <property type="match status" value="1"/>
</dbReference>
<name>A0ABR1FYL4_AURAN</name>
<comment type="similarity">
    <text evidence="6">Belongs to the class I-like SAM-binding methyltransferase superfamily. Cation-dependent O-methyltransferase family.</text>
</comment>
<keyword evidence="8" id="KW-1185">Reference proteome</keyword>
<evidence type="ECO:0000313" key="8">
    <source>
        <dbReference type="Proteomes" id="UP001363151"/>
    </source>
</evidence>
<evidence type="ECO:0000256" key="6">
    <source>
        <dbReference type="ARBA" id="ARBA00023453"/>
    </source>
</evidence>
<dbReference type="EMBL" id="JBBJCI010000203">
    <property type="protein sequence ID" value="KAK7241284.1"/>
    <property type="molecule type" value="Genomic_DNA"/>
</dbReference>
<keyword evidence="2" id="KW-0489">Methyltransferase</keyword>
<reference evidence="7 8" key="1">
    <citation type="submission" date="2024-03" db="EMBL/GenBank/DDBJ databases">
        <title>Aureococcus anophagefferens CCMP1851 and Kratosvirus quantuckense: Draft genome of a second virus-susceptible host strain in the model system.</title>
        <authorList>
            <person name="Chase E."/>
            <person name="Truchon A.R."/>
            <person name="Schepens W."/>
            <person name="Wilhelm S.W."/>
        </authorList>
    </citation>
    <scope>NUCLEOTIDE SEQUENCE [LARGE SCALE GENOMIC DNA]</scope>
    <source>
        <strain evidence="7 8">CCMP1851</strain>
    </source>
</reference>
<evidence type="ECO:0000313" key="7">
    <source>
        <dbReference type="EMBL" id="KAK7241284.1"/>
    </source>
</evidence>
<sequence length="290" mass="31787">MWQLWTSDDMEFFVDKYATPGDAASVLGAMDRCAETSWMMNMGPAKGDLIEAAVRRKRPRRVLEIGTFLGYMSIRLARSMPRDATLTTIEVDRTTYDASLRIRAKALDAATLRRVDAVFGNASDVLPRLGAPFDAVLMDHWKPDYARDLEALRARGLLADGALVVADNVLFPGAPELLDYLAVPYVRGSDDVSGQACLVAASEVDAAYVKKVRGQLRASRARLKRGDDVADDVADLEAKVDAAARAAGARPARDASFRSPSFDTTLVRSPFEYRPDTPDGMTFSTFVRGR</sequence>
<organism evidence="7 8">
    <name type="scientific">Aureococcus anophagefferens</name>
    <name type="common">Harmful bloom alga</name>
    <dbReference type="NCBI Taxonomy" id="44056"/>
    <lineage>
        <taxon>Eukaryota</taxon>
        <taxon>Sar</taxon>
        <taxon>Stramenopiles</taxon>
        <taxon>Ochrophyta</taxon>
        <taxon>Pelagophyceae</taxon>
        <taxon>Pelagomonadales</taxon>
        <taxon>Pelagomonadaceae</taxon>
        <taxon>Aureococcus</taxon>
    </lineage>
</organism>
<comment type="caution">
    <text evidence="7">The sequence shown here is derived from an EMBL/GenBank/DDBJ whole genome shotgun (WGS) entry which is preliminary data.</text>
</comment>
<keyword evidence="3" id="KW-0808">Transferase</keyword>
<evidence type="ECO:0000256" key="2">
    <source>
        <dbReference type="ARBA" id="ARBA00022603"/>
    </source>
</evidence>
<gene>
    <name evidence="7" type="primary">comt-1</name>
    <name evidence="7" type="ORF">SO694_00050114</name>
</gene>
<evidence type="ECO:0000256" key="3">
    <source>
        <dbReference type="ARBA" id="ARBA00022679"/>
    </source>
</evidence>